<proteinExistence type="predicted"/>
<dbReference type="Proteomes" id="UP001327957">
    <property type="component" value="Unassembled WGS sequence"/>
</dbReference>
<evidence type="ECO:0000313" key="2">
    <source>
        <dbReference type="Proteomes" id="UP001327957"/>
    </source>
</evidence>
<organism evidence="1 2">
    <name type="scientific">Colletotrichum tabaci</name>
    <dbReference type="NCBI Taxonomy" id="1209068"/>
    <lineage>
        <taxon>Eukaryota</taxon>
        <taxon>Fungi</taxon>
        <taxon>Dikarya</taxon>
        <taxon>Ascomycota</taxon>
        <taxon>Pezizomycotina</taxon>
        <taxon>Sordariomycetes</taxon>
        <taxon>Hypocreomycetidae</taxon>
        <taxon>Glomerellales</taxon>
        <taxon>Glomerellaceae</taxon>
        <taxon>Colletotrichum</taxon>
        <taxon>Colletotrichum destructivum species complex</taxon>
    </lineage>
</organism>
<accession>A0AAV9TXN3</accession>
<gene>
    <name evidence="1" type="ORF">QIS74_00324</name>
</gene>
<dbReference type="EMBL" id="JASAOK010000001">
    <property type="protein sequence ID" value="KAK6226769.1"/>
    <property type="molecule type" value="Genomic_DNA"/>
</dbReference>
<keyword evidence="2" id="KW-1185">Reference proteome</keyword>
<dbReference type="AlphaFoldDB" id="A0AAV9TXN3"/>
<sequence>MATEMLRWMHVDVADTVSLRALAKESDIGLLPVQSQPALVVIVTMTAALKETPGQPVTSSMFMIRQRIVDNRCMDAKPNPTTPGPGCTMVG</sequence>
<comment type="caution">
    <text evidence="1">The sequence shown here is derived from an EMBL/GenBank/DDBJ whole genome shotgun (WGS) entry which is preliminary data.</text>
</comment>
<protein>
    <submittedName>
        <fullName evidence="1">Uncharacterized protein</fullName>
    </submittedName>
</protein>
<evidence type="ECO:0000313" key="1">
    <source>
        <dbReference type="EMBL" id="KAK6226769.1"/>
    </source>
</evidence>
<reference evidence="1 2" key="1">
    <citation type="submission" date="2023-04" db="EMBL/GenBank/DDBJ databases">
        <title>Colletotrichum tabacum stain YC1 causing leaf anthracnose on Nicotiana tabacum(L.) cv.</title>
        <authorList>
            <person name="Ji Z."/>
            <person name="Wang M."/>
            <person name="Zhang J."/>
            <person name="Wang N."/>
            <person name="Zhou Z."/>
        </authorList>
    </citation>
    <scope>NUCLEOTIDE SEQUENCE [LARGE SCALE GENOMIC DNA]</scope>
    <source>
        <strain evidence="1 2">YC1</strain>
    </source>
</reference>
<name>A0AAV9TXN3_9PEZI</name>